<protein>
    <recommendedName>
        <fullName evidence="3">ABC1 atypical kinase-like domain-containing protein</fullName>
    </recommendedName>
</protein>
<evidence type="ECO:0000313" key="4">
    <source>
        <dbReference type="EMBL" id="CEM50717.1"/>
    </source>
</evidence>
<feature type="signal peptide" evidence="2">
    <location>
        <begin position="1"/>
        <end position="26"/>
    </location>
</feature>
<keyword evidence="2" id="KW-0732">Signal</keyword>
<feature type="region of interest" description="Disordered" evidence="1">
    <location>
        <begin position="734"/>
        <end position="852"/>
    </location>
</feature>
<dbReference type="EMBL" id="CDMZ01004735">
    <property type="protein sequence ID" value="CEM50717.1"/>
    <property type="molecule type" value="Genomic_DNA"/>
</dbReference>
<dbReference type="InterPro" id="IPR011009">
    <property type="entry name" value="Kinase-like_dom_sf"/>
</dbReference>
<dbReference type="AlphaFoldDB" id="A0A0G4I1F9"/>
<dbReference type="InterPro" id="IPR004147">
    <property type="entry name" value="ABC1_dom"/>
</dbReference>
<gene>
    <name evidence="4" type="ORF">Cvel_10142</name>
</gene>
<feature type="chain" id="PRO_5005192609" description="ABC1 atypical kinase-like domain-containing protein" evidence="2">
    <location>
        <begin position="27"/>
        <end position="935"/>
    </location>
</feature>
<dbReference type="VEuPathDB" id="CryptoDB:Cvel_10142"/>
<feature type="compositionally biased region" description="Low complexity" evidence="1">
    <location>
        <begin position="734"/>
        <end position="756"/>
    </location>
</feature>
<organism evidence="4">
    <name type="scientific">Chromera velia CCMP2878</name>
    <dbReference type="NCBI Taxonomy" id="1169474"/>
    <lineage>
        <taxon>Eukaryota</taxon>
        <taxon>Sar</taxon>
        <taxon>Alveolata</taxon>
        <taxon>Colpodellida</taxon>
        <taxon>Chromeraceae</taxon>
        <taxon>Chromera</taxon>
    </lineage>
</organism>
<reference evidence="4" key="1">
    <citation type="submission" date="2014-11" db="EMBL/GenBank/DDBJ databases">
        <authorList>
            <person name="Otto D Thomas"/>
            <person name="Naeem Raeece"/>
        </authorList>
    </citation>
    <scope>NUCLEOTIDE SEQUENCE</scope>
</reference>
<dbReference type="SUPFAM" id="SSF56112">
    <property type="entry name" value="Protein kinase-like (PK-like)"/>
    <property type="match status" value="1"/>
</dbReference>
<proteinExistence type="predicted"/>
<dbReference type="CDD" id="cd05121">
    <property type="entry name" value="ABC1_ADCK3-like"/>
    <property type="match status" value="1"/>
</dbReference>
<evidence type="ECO:0000256" key="2">
    <source>
        <dbReference type="SAM" id="SignalP"/>
    </source>
</evidence>
<evidence type="ECO:0000259" key="3">
    <source>
        <dbReference type="Pfam" id="PF03109"/>
    </source>
</evidence>
<dbReference type="Pfam" id="PF03109">
    <property type="entry name" value="ABC1"/>
    <property type="match status" value="1"/>
</dbReference>
<dbReference type="InterPro" id="IPR051130">
    <property type="entry name" value="Mito_struct-func_regulator"/>
</dbReference>
<dbReference type="PANTHER" id="PTHR43173">
    <property type="entry name" value="ABC1 FAMILY PROTEIN"/>
    <property type="match status" value="1"/>
</dbReference>
<evidence type="ECO:0000256" key="1">
    <source>
        <dbReference type="SAM" id="MobiDB-lite"/>
    </source>
</evidence>
<accession>A0A0G4I1F9</accession>
<dbReference type="PANTHER" id="PTHR43173:SF12">
    <property type="entry name" value="PROTEIN KINASE SUPERFAMILY PROTEIN"/>
    <property type="match status" value="1"/>
</dbReference>
<sequence length="935" mass="102237">MRISLRGKAYLLLLMQTLWCWRQSSSAVLELPPVEERLPSTKQPWDSFLPEVIRPSKRLEALRSCRDEHHLRGLAFWARSSRIYFSYKLLQAKCLLASVTARDPVKLKEEMNKWWDDAHELNSDRMLDLCLTLKGFFIKSGQFLGSRGDFMPLPYLIKLATLQDDVPPMSAGATKELIERELGCSVSEIFEELNLEGFLGSASIAQVHKGRLIPSAFSGRGASSRGGGESVAVKVQFPGAKRRMLNDLMNLQILAHYLQRFELKFDLVNPLKELKKQVELEFDFRREADAMARVGTHLKDARGGGPVEGVEVPRPVAVTDKVLIMSFLDGLPLTKMRHAESQEKLLRLWGLSERQAKKMQARGIPQAAKKREVRKFLEKVADAWGKMIFGEGLFNGDPHPGNLLMMRERKAGLLDWGQTKQLTEAQRADLARFYLTLRRGTREEIASAFNGLGIRVSDEEAMDTKFRLACALFDTAAEVDGEKLEMNPFEKGALLNSAAVTTFPPDLFFVFRSVQLMRGISAALDVPFSLSGQWERHAQSAWKDWLAKEKKQDRDGEHHEWRGFTNPVSFSVSLPGVGRGEGIGKGVGGERERERGGQKCCGLLPSRQQLCCAIASASLSEMCSRKRGAGEVDRVTMSSSSSSSSSLWREHCCSCEFVERKGIAGSGMEWGHSPKEDWDTFGVSASEIGRSRQKESGESAKRDDALPLFVERDEEGEGETPTLLSVSFSPLVSRHSGLTSSSSSSSVSSFSSMEPSLEIEEGAREENHNGSVVISSSLHPKVGQEGDGVKGAGLSGDERDTGQISGSLGPVNGESSEGRGERLGTQGGAEEGGEVSGSSPESGGMDTKEGGGGYGWEGVRGLFVGLWDGFAVGLKAALDLLASSWGHESEWSSVFLPGPLPVTPPSSLSFAAFGPGSLDFYTAAQVGGSGGFFRL</sequence>
<dbReference type="PhylomeDB" id="A0A0G4I1F9"/>
<name>A0A0G4I1F9_9ALVE</name>
<feature type="compositionally biased region" description="Polar residues" evidence="1">
    <location>
        <begin position="769"/>
        <end position="778"/>
    </location>
</feature>
<feature type="domain" description="ABC1 atypical kinase-like" evidence="3">
    <location>
        <begin position="162"/>
        <end position="446"/>
    </location>
</feature>